<dbReference type="Pfam" id="PF07714">
    <property type="entry name" value="PK_Tyr_Ser-Thr"/>
    <property type="match status" value="1"/>
</dbReference>
<evidence type="ECO:0000259" key="2">
    <source>
        <dbReference type="PROSITE" id="PS50011"/>
    </source>
</evidence>
<dbReference type="AlphaFoldDB" id="A0AAD7KGF5"/>
<name>A0AAD7KGF5_9AGAR</name>
<dbReference type="GO" id="GO:0004674">
    <property type="term" value="F:protein serine/threonine kinase activity"/>
    <property type="evidence" value="ECO:0007669"/>
    <property type="project" value="TreeGrafter"/>
</dbReference>
<dbReference type="InterPro" id="IPR001245">
    <property type="entry name" value="Ser-Thr/Tyr_kinase_cat_dom"/>
</dbReference>
<feature type="region of interest" description="Disordered" evidence="1">
    <location>
        <begin position="334"/>
        <end position="377"/>
    </location>
</feature>
<dbReference type="InterPro" id="IPR051681">
    <property type="entry name" value="Ser/Thr_Kinases-Pseudokinases"/>
</dbReference>
<dbReference type="SUPFAM" id="SSF56112">
    <property type="entry name" value="Protein kinase-like (PK-like)"/>
    <property type="match status" value="1"/>
</dbReference>
<dbReference type="GO" id="GO:0005524">
    <property type="term" value="F:ATP binding"/>
    <property type="evidence" value="ECO:0007669"/>
    <property type="project" value="InterPro"/>
</dbReference>
<comment type="caution">
    <text evidence="3">The sequence shown here is derived from an EMBL/GenBank/DDBJ whole genome shotgun (WGS) entry which is preliminary data.</text>
</comment>
<sequence>MSLCIYDSLLTLIILASWSYIFRTIYKMQWAAPTDARDLAAHCSQYVIPAEEFSDMQQVTSGNAFVVAHATYQGRTVVLKRWHGALVEDDSRVLFVKRLVRDLDRWRALAHPNIAPVLGVALHISNLPALVVPYNRTLAQFLAENPSTDVLPLMQGVAAGLSYLHAQDPPIPHGDLKGSSVFVSPSGTALLSDVGIAAIPQPPDWTFRGIEDARWLAPEVMDLDLRPGIDTSTSRTPDGRLPVTCESDVYAFGMLALQMHTRAPPFAPARASGVVIQVVLHRARPPRPPCSQLTDVLWALMQQCWAHDFRERPTIAAVAAWLGLMARMRAVGGAGTADGNDGRLRRDGLPFGEAPLDPGRRRQRSCGGNAMYSASRH</sequence>
<accession>A0AAD7KGF5</accession>
<keyword evidence="3" id="KW-0418">Kinase</keyword>
<proteinExistence type="predicted"/>
<dbReference type="Proteomes" id="UP001215280">
    <property type="component" value="Unassembled WGS sequence"/>
</dbReference>
<gene>
    <name evidence="3" type="ORF">DFH07DRAFT_3480</name>
</gene>
<evidence type="ECO:0000256" key="1">
    <source>
        <dbReference type="SAM" id="MobiDB-lite"/>
    </source>
</evidence>
<dbReference type="EMBL" id="JARJLG010000001">
    <property type="protein sequence ID" value="KAJ7785080.1"/>
    <property type="molecule type" value="Genomic_DNA"/>
</dbReference>
<keyword evidence="3" id="KW-0808">Transferase</keyword>
<evidence type="ECO:0000313" key="3">
    <source>
        <dbReference type="EMBL" id="KAJ7785080.1"/>
    </source>
</evidence>
<dbReference type="PANTHER" id="PTHR44329">
    <property type="entry name" value="SERINE/THREONINE-PROTEIN KINASE TNNI3K-RELATED"/>
    <property type="match status" value="1"/>
</dbReference>
<reference evidence="3" key="1">
    <citation type="submission" date="2023-03" db="EMBL/GenBank/DDBJ databases">
        <title>Massive genome expansion in bonnet fungi (Mycena s.s.) driven by repeated elements and novel gene families across ecological guilds.</title>
        <authorList>
            <consortium name="Lawrence Berkeley National Laboratory"/>
            <person name="Harder C.B."/>
            <person name="Miyauchi S."/>
            <person name="Viragh M."/>
            <person name="Kuo A."/>
            <person name="Thoen E."/>
            <person name="Andreopoulos B."/>
            <person name="Lu D."/>
            <person name="Skrede I."/>
            <person name="Drula E."/>
            <person name="Henrissat B."/>
            <person name="Morin E."/>
            <person name="Kohler A."/>
            <person name="Barry K."/>
            <person name="LaButti K."/>
            <person name="Morin E."/>
            <person name="Salamov A."/>
            <person name="Lipzen A."/>
            <person name="Mereny Z."/>
            <person name="Hegedus B."/>
            <person name="Baldrian P."/>
            <person name="Stursova M."/>
            <person name="Weitz H."/>
            <person name="Taylor A."/>
            <person name="Grigoriev I.V."/>
            <person name="Nagy L.G."/>
            <person name="Martin F."/>
            <person name="Kauserud H."/>
        </authorList>
    </citation>
    <scope>NUCLEOTIDE SEQUENCE</scope>
    <source>
        <strain evidence="3">CBHHK188m</strain>
    </source>
</reference>
<keyword evidence="4" id="KW-1185">Reference proteome</keyword>
<feature type="domain" description="Protein kinase" evidence="2">
    <location>
        <begin position="53"/>
        <end position="322"/>
    </location>
</feature>
<evidence type="ECO:0000313" key="4">
    <source>
        <dbReference type="Proteomes" id="UP001215280"/>
    </source>
</evidence>
<dbReference type="PROSITE" id="PS50011">
    <property type="entry name" value="PROTEIN_KINASE_DOM"/>
    <property type="match status" value="1"/>
</dbReference>
<dbReference type="PANTHER" id="PTHR44329:SF214">
    <property type="entry name" value="PROTEIN KINASE DOMAIN-CONTAINING PROTEIN"/>
    <property type="match status" value="1"/>
</dbReference>
<dbReference type="InterPro" id="IPR000719">
    <property type="entry name" value="Prot_kinase_dom"/>
</dbReference>
<dbReference type="InterPro" id="IPR011009">
    <property type="entry name" value="Kinase-like_dom_sf"/>
</dbReference>
<protein>
    <submittedName>
        <fullName evidence="3">Kinase-like domain-containing protein</fullName>
    </submittedName>
</protein>
<dbReference type="Gene3D" id="1.10.510.10">
    <property type="entry name" value="Transferase(Phosphotransferase) domain 1"/>
    <property type="match status" value="1"/>
</dbReference>
<organism evidence="3 4">
    <name type="scientific">Mycena maculata</name>
    <dbReference type="NCBI Taxonomy" id="230809"/>
    <lineage>
        <taxon>Eukaryota</taxon>
        <taxon>Fungi</taxon>
        <taxon>Dikarya</taxon>
        <taxon>Basidiomycota</taxon>
        <taxon>Agaricomycotina</taxon>
        <taxon>Agaricomycetes</taxon>
        <taxon>Agaricomycetidae</taxon>
        <taxon>Agaricales</taxon>
        <taxon>Marasmiineae</taxon>
        <taxon>Mycenaceae</taxon>
        <taxon>Mycena</taxon>
    </lineage>
</organism>